<gene>
    <name evidence="2" type="ORF">B7463_g1874</name>
</gene>
<evidence type="ECO:0000313" key="3">
    <source>
        <dbReference type="Proteomes" id="UP000258309"/>
    </source>
</evidence>
<feature type="non-terminal residue" evidence="2">
    <location>
        <position position="320"/>
    </location>
</feature>
<evidence type="ECO:0000313" key="2">
    <source>
        <dbReference type="EMBL" id="RFU34493.1"/>
    </source>
</evidence>
<feature type="compositionally biased region" description="Polar residues" evidence="1">
    <location>
        <begin position="1"/>
        <end position="11"/>
    </location>
</feature>
<reference evidence="2 3" key="1">
    <citation type="submission" date="2018-05" db="EMBL/GenBank/DDBJ databases">
        <title>Draft genome sequence of Scytalidium lignicola DSM 105466, a ubiquitous saprotrophic fungus.</title>
        <authorList>
            <person name="Buettner E."/>
            <person name="Gebauer A.M."/>
            <person name="Hofrichter M."/>
            <person name="Liers C."/>
            <person name="Kellner H."/>
        </authorList>
    </citation>
    <scope>NUCLEOTIDE SEQUENCE [LARGE SCALE GENOMIC DNA]</scope>
    <source>
        <strain evidence="2 3">DSM 105466</strain>
    </source>
</reference>
<feature type="compositionally biased region" description="Polar residues" evidence="1">
    <location>
        <begin position="27"/>
        <end position="37"/>
    </location>
</feature>
<keyword evidence="3" id="KW-1185">Reference proteome</keyword>
<comment type="caution">
    <text evidence="2">The sequence shown here is derived from an EMBL/GenBank/DDBJ whole genome shotgun (WGS) entry which is preliminary data.</text>
</comment>
<feature type="region of interest" description="Disordered" evidence="1">
    <location>
        <begin position="220"/>
        <end position="242"/>
    </location>
</feature>
<protein>
    <submittedName>
        <fullName evidence="2">Uncharacterized protein</fullName>
    </submittedName>
</protein>
<dbReference type="EMBL" id="NCSJ02000020">
    <property type="protein sequence ID" value="RFU34493.1"/>
    <property type="molecule type" value="Genomic_DNA"/>
</dbReference>
<sequence length="320" mass="34241">MTNAPESSSMQSASLPPTPSSASVSSFQGDATSTRSFGSVKFDPRKDNSSSASIKSVSAETKRISLAAVQSAAASAKKWGWNALQRHPDSSKDSIPETNETMSQPMGRGRPLPPPGTPLPPPDRRTKTAPIPVPKRKPVAPHLPKKSPESESNHSNSSNEIQRRPVPPPPLPARPRHVIDEQAEGMMDDDGLLVVAAPIVDSQPGTPLSEQHPSYIEAWAEDDGEGETSEPAPRPVSAQTDKSMPVIVESEKGEVAQVVTTSDGDPIPIPIARSSPPELPIRRHMSTSPEEDGQELPSWMAAQEEEARIKSAYVDEDVGM</sequence>
<accession>A0A3E2HMK4</accession>
<feature type="compositionally biased region" description="Low complexity" evidence="1">
    <location>
        <begin position="12"/>
        <end position="26"/>
    </location>
</feature>
<feature type="region of interest" description="Disordered" evidence="1">
    <location>
        <begin position="1"/>
        <end position="184"/>
    </location>
</feature>
<feature type="region of interest" description="Disordered" evidence="1">
    <location>
        <begin position="259"/>
        <end position="298"/>
    </location>
</feature>
<feature type="compositionally biased region" description="Basic and acidic residues" evidence="1">
    <location>
        <begin position="86"/>
        <end position="95"/>
    </location>
</feature>
<dbReference type="STRING" id="5539.A0A3E2HMK4"/>
<feature type="compositionally biased region" description="Low complexity" evidence="1">
    <location>
        <begin position="49"/>
        <end position="58"/>
    </location>
</feature>
<dbReference type="AlphaFoldDB" id="A0A3E2HMK4"/>
<evidence type="ECO:0000256" key="1">
    <source>
        <dbReference type="SAM" id="MobiDB-lite"/>
    </source>
</evidence>
<organism evidence="2 3">
    <name type="scientific">Scytalidium lignicola</name>
    <name type="common">Hyphomycete</name>
    <dbReference type="NCBI Taxonomy" id="5539"/>
    <lineage>
        <taxon>Eukaryota</taxon>
        <taxon>Fungi</taxon>
        <taxon>Dikarya</taxon>
        <taxon>Ascomycota</taxon>
        <taxon>Pezizomycotina</taxon>
        <taxon>Leotiomycetes</taxon>
        <taxon>Leotiomycetes incertae sedis</taxon>
        <taxon>Scytalidium</taxon>
    </lineage>
</organism>
<feature type="compositionally biased region" description="Low complexity" evidence="1">
    <location>
        <begin position="65"/>
        <end position="76"/>
    </location>
</feature>
<name>A0A3E2HMK4_SCYLI</name>
<feature type="compositionally biased region" description="Basic residues" evidence="1">
    <location>
        <begin position="134"/>
        <end position="145"/>
    </location>
</feature>
<feature type="non-terminal residue" evidence="2">
    <location>
        <position position="1"/>
    </location>
</feature>
<feature type="compositionally biased region" description="Pro residues" evidence="1">
    <location>
        <begin position="111"/>
        <end position="121"/>
    </location>
</feature>
<proteinExistence type="predicted"/>
<dbReference type="Proteomes" id="UP000258309">
    <property type="component" value="Unassembled WGS sequence"/>
</dbReference>